<dbReference type="Proteomes" id="UP000030762">
    <property type="component" value="Unassembled WGS sequence"/>
</dbReference>
<organism evidence="2 3">
    <name type="scientific">Saprolegnia diclina (strain VS20)</name>
    <dbReference type="NCBI Taxonomy" id="1156394"/>
    <lineage>
        <taxon>Eukaryota</taxon>
        <taxon>Sar</taxon>
        <taxon>Stramenopiles</taxon>
        <taxon>Oomycota</taxon>
        <taxon>Saprolegniomycetes</taxon>
        <taxon>Saprolegniales</taxon>
        <taxon>Saprolegniaceae</taxon>
        <taxon>Saprolegnia</taxon>
    </lineage>
</organism>
<gene>
    <name evidence="2" type="ORF">SDRG_03669</name>
</gene>
<dbReference type="RefSeq" id="XP_008607528.1">
    <property type="nucleotide sequence ID" value="XM_008609306.1"/>
</dbReference>
<dbReference type="InParanoid" id="T0QKW8"/>
<dbReference type="OrthoDB" id="60247at2759"/>
<accession>T0QKW8</accession>
<evidence type="ECO:0000313" key="3">
    <source>
        <dbReference type="Proteomes" id="UP000030762"/>
    </source>
</evidence>
<evidence type="ECO:0000256" key="1">
    <source>
        <dbReference type="SAM" id="SignalP"/>
    </source>
</evidence>
<keyword evidence="3" id="KW-1185">Reference proteome</keyword>
<protein>
    <submittedName>
        <fullName evidence="2">Uncharacterized protein</fullName>
    </submittedName>
</protein>
<dbReference type="AlphaFoldDB" id="T0QKW8"/>
<dbReference type="VEuPathDB" id="FungiDB:SDRG_03669"/>
<proteinExistence type="predicted"/>
<name>T0QKW8_SAPDV</name>
<feature type="chain" id="PRO_5004583422" evidence="1">
    <location>
        <begin position="21"/>
        <end position="214"/>
    </location>
</feature>
<dbReference type="SUPFAM" id="SSF52058">
    <property type="entry name" value="L domain-like"/>
    <property type="match status" value="1"/>
</dbReference>
<sequence>MLLSLATVLALTWPTQHVLTSSPGLCGNVCPVQASGTAQSCVSYPSILTDFPCEPSSLGQCVARPDGSGAVKCLSNSWAQNGSYAIGLRGTTGSFGRAEPVRFVQDYRADSISELVLTNYNSEKYPLTLLDGAFNRSSLTSLRIENVDLALQKNVFPPHLRSLVLRKTGLRRIPKEVFTLTQLETLEISGQFLDTSWLSKEEAAFVRNVNCTFG</sequence>
<dbReference type="InterPro" id="IPR032675">
    <property type="entry name" value="LRR_dom_sf"/>
</dbReference>
<keyword evidence="1" id="KW-0732">Signal</keyword>
<dbReference type="EMBL" id="JH767140">
    <property type="protein sequence ID" value="EQC38704.1"/>
    <property type="molecule type" value="Genomic_DNA"/>
</dbReference>
<feature type="signal peptide" evidence="1">
    <location>
        <begin position="1"/>
        <end position="20"/>
    </location>
</feature>
<dbReference type="GeneID" id="19944396"/>
<dbReference type="Gene3D" id="3.80.10.10">
    <property type="entry name" value="Ribonuclease Inhibitor"/>
    <property type="match status" value="1"/>
</dbReference>
<reference evidence="2 3" key="1">
    <citation type="submission" date="2012-04" db="EMBL/GenBank/DDBJ databases">
        <title>The Genome Sequence of Saprolegnia declina VS20.</title>
        <authorList>
            <consortium name="The Broad Institute Genome Sequencing Platform"/>
            <person name="Russ C."/>
            <person name="Nusbaum C."/>
            <person name="Tyler B."/>
            <person name="van West P."/>
            <person name="Dieguez-Uribeondo J."/>
            <person name="de Bruijn I."/>
            <person name="Tripathy S."/>
            <person name="Jiang R."/>
            <person name="Young S.K."/>
            <person name="Zeng Q."/>
            <person name="Gargeya S."/>
            <person name="Fitzgerald M."/>
            <person name="Haas B."/>
            <person name="Abouelleil A."/>
            <person name="Alvarado L."/>
            <person name="Arachchi H.M."/>
            <person name="Berlin A."/>
            <person name="Chapman S.B."/>
            <person name="Goldberg J."/>
            <person name="Griggs A."/>
            <person name="Gujja S."/>
            <person name="Hansen M."/>
            <person name="Howarth C."/>
            <person name="Imamovic A."/>
            <person name="Larimer J."/>
            <person name="McCowen C."/>
            <person name="Montmayeur A."/>
            <person name="Murphy C."/>
            <person name="Neiman D."/>
            <person name="Pearson M."/>
            <person name="Priest M."/>
            <person name="Roberts A."/>
            <person name="Saif S."/>
            <person name="Shea T."/>
            <person name="Sisk P."/>
            <person name="Sykes S."/>
            <person name="Wortman J."/>
            <person name="Nusbaum C."/>
            <person name="Birren B."/>
        </authorList>
    </citation>
    <scope>NUCLEOTIDE SEQUENCE [LARGE SCALE GENOMIC DNA]</scope>
    <source>
        <strain evidence="2 3">VS20</strain>
    </source>
</reference>
<evidence type="ECO:0000313" key="2">
    <source>
        <dbReference type="EMBL" id="EQC38704.1"/>
    </source>
</evidence>